<comment type="caution">
    <text evidence="7">The sequence shown here is derived from an EMBL/GenBank/DDBJ whole genome shotgun (WGS) entry which is preliminary data.</text>
</comment>
<dbReference type="InterPro" id="IPR008952">
    <property type="entry name" value="Tetraspanin_EC2_sf"/>
</dbReference>
<evidence type="ECO:0000256" key="5">
    <source>
        <dbReference type="ARBA" id="ARBA00023136"/>
    </source>
</evidence>
<keyword evidence="4 6" id="KW-1133">Transmembrane helix</keyword>
<evidence type="ECO:0000256" key="1">
    <source>
        <dbReference type="ARBA" id="ARBA00004141"/>
    </source>
</evidence>
<feature type="transmembrane region" description="Helical" evidence="6">
    <location>
        <begin position="210"/>
        <end position="233"/>
    </location>
</feature>
<dbReference type="PIRSF" id="PIRSF002419">
    <property type="entry name" value="Tetraspanin"/>
    <property type="match status" value="1"/>
</dbReference>
<accession>A0ABD0Y9U9</accession>
<dbReference type="SUPFAM" id="SSF48652">
    <property type="entry name" value="Tetraspanin"/>
    <property type="match status" value="1"/>
</dbReference>
<name>A0ABD0Y9U9_UMBPY</name>
<feature type="transmembrane region" description="Helical" evidence="6">
    <location>
        <begin position="85"/>
        <end position="106"/>
    </location>
</feature>
<dbReference type="EMBL" id="JAGEUA010000001">
    <property type="protein sequence ID" value="KAL1022012.1"/>
    <property type="molecule type" value="Genomic_DNA"/>
</dbReference>
<evidence type="ECO:0000313" key="7">
    <source>
        <dbReference type="EMBL" id="KAL1022012.1"/>
    </source>
</evidence>
<evidence type="ECO:0000256" key="2">
    <source>
        <dbReference type="ARBA" id="ARBA00006840"/>
    </source>
</evidence>
<dbReference type="Gene3D" id="1.10.1450.10">
    <property type="entry name" value="Tetraspanin"/>
    <property type="match status" value="1"/>
</dbReference>
<dbReference type="InterPro" id="IPR000301">
    <property type="entry name" value="Tetraspanin_animals"/>
</dbReference>
<dbReference type="GO" id="GO:0016020">
    <property type="term" value="C:membrane"/>
    <property type="evidence" value="ECO:0007669"/>
    <property type="project" value="UniProtKB-SubCell"/>
</dbReference>
<feature type="transmembrane region" description="Helical" evidence="6">
    <location>
        <begin position="12"/>
        <end position="36"/>
    </location>
</feature>
<keyword evidence="3 6" id="KW-0812">Transmembrane</keyword>
<proteinExistence type="inferred from homology"/>
<evidence type="ECO:0000256" key="3">
    <source>
        <dbReference type="ARBA" id="ARBA00022692"/>
    </source>
</evidence>
<dbReference type="PRINTS" id="PR00259">
    <property type="entry name" value="TMFOUR"/>
</dbReference>
<organism evidence="7 8">
    <name type="scientific">Umbra pygmaea</name>
    <name type="common">Eastern mudminnow</name>
    <dbReference type="NCBI Taxonomy" id="75934"/>
    <lineage>
        <taxon>Eukaryota</taxon>
        <taxon>Metazoa</taxon>
        <taxon>Chordata</taxon>
        <taxon>Craniata</taxon>
        <taxon>Vertebrata</taxon>
        <taxon>Euteleostomi</taxon>
        <taxon>Actinopterygii</taxon>
        <taxon>Neopterygii</taxon>
        <taxon>Teleostei</taxon>
        <taxon>Protacanthopterygii</taxon>
        <taxon>Esociformes</taxon>
        <taxon>Umbridae</taxon>
        <taxon>Umbra</taxon>
    </lineage>
</organism>
<dbReference type="Pfam" id="PF00335">
    <property type="entry name" value="Tetraspanin"/>
    <property type="match status" value="1"/>
</dbReference>
<evidence type="ECO:0000256" key="4">
    <source>
        <dbReference type="ARBA" id="ARBA00022989"/>
    </source>
</evidence>
<dbReference type="AlphaFoldDB" id="A0ABD0Y9U9"/>
<feature type="transmembrane region" description="Helical" evidence="6">
    <location>
        <begin position="48"/>
        <end position="73"/>
    </location>
</feature>
<gene>
    <name evidence="7" type="ORF">UPYG_G00021060</name>
</gene>
<reference evidence="7 8" key="1">
    <citation type="submission" date="2024-06" db="EMBL/GenBank/DDBJ databases">
        <authorList>
            <person name="Pan Q."/>
            <person name="Wen M."/>
            <person name="Jouanno E."/>
            <person name="Zahm M."/>
            <person name="Klopp C."/>
            <person name="Cabau C."/>
            <person name="Louis A."/>
            <person name="Berthelot C."/>
            <person name="Parey E."/>
            <person name="Roest Crollius H."/>
            <person name="Montfort J."/>
            <person name="Robinson-Rechavi M."/>
            <person name="Bouchez O."/>
            <person name="Lampietro C."/>
            <person name="Lopez Roques C."/>
            <person name="Donnadieu C."/>
            <person name="Postlethwait J."/>
            <person name="Bobe J."/>
            <person name="Verreycken H."/>
            <person name="Guiguen Y."/>
        </authorList>
    </citation>
    <scope>NUCLEOTIDE SEQUENCE [LARGE SCALE GENOMIC DNA]</scope>
    <source>
        <strain evidence="7">Up_M1</strain>
        <tissue evidence="7">Testis</tissue>
    </source>
</reference>
<sequence length="258" mass="28420">MSETRNTFFKIVLQITCQLLWLVGLVEGLSAVYLLLNYSHSSLFFSHTYIILPACLALASAAFLLVSGGLGLGVSLRVSTCLQALFLYLLVIVLCLEATTAALAHVNIKKVHSELAPFKDVLQRYTGSSQDLHSNAVDATQEELQCCGIYDYRDWLATPWFNHSGGNRVPRSCCNSTYPMCNGTLDLTELLYPKGCQVKLEEAFRFVLRLIIWLSLAVALLEVVGFVSVAQLIRDHNPPLNTGQGKALRTEPVGQKAP</sequence>
<dbReference type="PANTHER" id="PTHR19282">
    <property type="entry name" value="TETRASPANIN"/>
    <property type="match status" value="1"/>
</dbReference>
<comment type="subcellular location">
    <subcellularLocation>
        <location evidence="1 6">Membrane</location>
        <topology evidence="1 6">Multi-pass membrane protein</topology>
    </subcellularLocation>
</comment>
<comment type="similarity">
    <text evidence="2 6">Belongs to the tetraspanin (TM4SF) family.</text>
</comment>
<evidence type="ECO:0000256" key="6">
    <source>
        <dbReference type="RuleBase" id="RU361218"/>
    </source>
</evidence>
<dbReference type="Proteomes" id="UP001557470">
    <property type="component" value="Unassembled WGS sequence"/>
</dbReference>
<evidence type="ECO:0000313" key="8">
    <source>
        <dbReference type="Proteomes" id="UP001557470"/>
    </source>
</evidence>
<dbReference type="PANTHER" id="PTHR19282:SF477">
    <property type="entry name" value="TETRASPANIN"/>
    <property type="match status" value="1"/>
</dbReference>
<dbReference type="InterPro" id="IPR018499">
    <property type="entry name" value="Tetraspanin/Peripherin"/>
</dbReference>
<keyword evidence="5 6" id="KW-0472">Membrane</keyword>
<keyword evidence="8" id="KW-1185">Reference proteome</keyword>
<protein>
    <recommendedName>
        <fullName evidence="6">Tetraspanin</fullName>
    </recommendedName>
</protein>